<evidence type="ECO:0000313" key="3">
    <source>
        <dbReference type="Proteomes" id="UP000283497"/>
    </source>
</evidence>
<dbReference type="EMBL" id="QRQO01000006">
    <property type="protein sequence ID" value="RHN16169.1"/>
    <property type="molecule type" value="Genomic_DNA"/>
</dbReference>
<accession>A0A415UDI1</accession>
<dbReference type="Proteomes" id="UP000283497">
    <property type="component" value="Unassembled WGS sequence"/>
</dbReference>
<evidence type="ECO:0000313" key="1">
    <source>
        <dbReference type="EMBL" id="RHK35444.1"/>
    </source>
</evidence>
<gene>
    <name evidence="1" type="ORF">DW068_13500</name>
    <name evidence="2" type="ORF">DWZ29_03430</name>
</gene>
<dbReference type="InterPro" id="IPR056982">
    <property type="entry name" value="Phage_ProQ_C-like"/>
</dbReference>
<protein>
    <submittedName>
        <fullName evidence="2">Uncharacterized protein</fullName>
    </submittedName>
</protein>
<proteinExistence type="predicted"/>
<evidence type="ECO:0000313" key="4">
    <source>
        <dbReference type="Proteomes" id="UP000283700"/>
    </source>
</evidence>
<evidence type="ECO:0000313" key="2">
    <source>
        <dbReference type="EMBL" id="RHN16169.1"/>
    </source>
</evidence>
<sequence>MGKIRKNILQSQILWNSISHRKKKRIKTRITKTEHKKGDSKMEKKDFKKGQKAILLSLKNVDFRKTMDIDAATEECTVVKVGRKYITVEDSHGWEIRFDMENNFEEVDDSFSYTRSELYLSKEDAKKVLERRYLIKAIEKSLHDMSWSTFDGISDQALQNLHTALIAVEKERIVLKK</sequence>
<dbReference type="Proteomes" id="UP000283700">
    <property type="component" value="Unassembled WGS sequence"/>
</dbReference>
<dbReference type="EMBL" id="QRNJ01000064">
    <property type="protein sequence ID" value="RHK35444.1"/>
    <property type="molecule type" value="Genomic_DNA"/>
</dbReference>
<dbReference type="AlphaFoldDB" id="A0A415UDI1"/>
<reference evidence="3 4" key="1">
    <citation type="submission" date="2018-08" db="EMBL/GenBank/DDBJ databases">
        <title>A genome reference for cultivated species of the human gut microbiota.</title>
        <authorList>
            <person name="Zou Y."/>
            <person name="Xue W."/>
            <person name="Luo G."/>
        </authorList>
    </citation>
    <scope>NUCLEOTIDE SEQUENCE [LARGE SCALE GENOMIC DNA]</scope>
    <source>
        <strain evidence="2 4">AF31-17AC</strain>
        <strain evidence="1 3">AF45-14BH</strain>
    </source>
</reference>
<organism evidence="2 4">
    <name type="scientific">Anaerobutyricum hallii</name>
    <dbReference type="NCBI Taxonomy" id="39488"/>
    <lineage>
        <taxon>Bacteria</taxon>
        <taxon>Bacillati</taxon>
        <taxon>Bacillota</taxon>
        <taxon>Clostridia</taxon>
        <taxon>Lachnospirales</taxon>
        <taxon>Lachnospiraceae</taxon>
        <taxon>Anaerobutyricum</taxon>
    </lineage>
</organism>
<dbReference type="Pfam" id="PF24203">
    <property type="entry name" value="Phage_ProQ_C_like"/>
    <property type="match status" value="1"/>
</dbReference>
<name>A0A415UDI1_9FIRM</name>
<comment type="caution">
    <text evidence="2">The sequence shown here is derived from an EMBL/GenBank/DDBJ whole genome shotgun (WGS) entry which is preliminary data.</text>
</comment>